<reference evidence="1 2" key="1">
    <citation type="submission" date="2022-06" db="EMBL/GenBank/DDBJ databases">
        <title>Haloarcula sp. a new haloarchaeum isolate from saline soil.</title>
        <authorList>
            <person name="Strakova D."/>
            <person name="Galisteo C."/>
            <person name="Sanchez-Porro C."/>
            <person name="Ventosa A."/>
        </authorList>
    </citation>
    <scope>NUCLEOTIDE SEQUENCE [LARGE SCALE GENOMIC DNA]</scope>
    <source>
        <strain evidence="1 2">S1AR25-5A</strain>
    </source>
</reference>
<dbReference type="Proteomes" id="UP001253439">
    <property type="component" value="Unassembled WGS sequence"/>
</dbReference>
<protein>
    <submittedName>
        <fullName evidence="1">Uncharacterized protein</fullName>
    </submittedName>
</protein>
<organism evidence="1 2">
    <name type="scientific">Haloarcula terrestris</name>
    <dbReference type="NCBI Taxonomy" id="2950533"/>
    <lineage>
        <taxon>Archaea</taxon>
        <taxon>Methanobacteriati</taxon>
        <taxon>Methanobacteriota</taxon>
        <taxon>Stenosarchaea group</taxon>
        <taxon>Halobacteria</taxon>
        <taxon>Halobacteriales</taxon>
        <taxon>Haloarculaceae</taxon>
        <taxon>Haloarcula</taxon>
    </lineage>
</organism>
<dbReference type="EMBL" id="JAMQOM010000003">
    <property type="protein sequence ID" value="MDS0221279.1"/>
    <property type="molecule type" value="Genomic_DNA"/>
</dbReference>
<sequence>MSDQLMRLRDTTSTQGAQIGPFDTVRTVIEEAVDSMDGVDSVPDVLKRFDTQVGKQP</sequence>
<proteinExistence type="predicted"/>
<evidence type="ECO:0000313" key="1">
    <source>
        <dbReference type="EMBL" id="MDS0221279.1"/>
    </source>
</evidence>
<gene>
    <name evidence="1" type="ORF">NDI54_07950</name>
</gene>
<comment type="caution">
    <text evidence="1">The sequence shown here is derived from an EMBL/GenBank/DDBJ whole genome shotgun (WGS) entry which is preliminary data.</text>
</comment>
<name>A0AAE4EXF0_9EURY</name>
<keyword evidence="2" id="KW-1185">Reference proteome</keyword>
<accession>A0AAE4EXF0</accession>
<dbReference type="AlphaFoldDB" id="A0AAE4EXF0"/>
<evidence type="ECO:0000313" key="2">
    <source>
        <dbReference type="Proteomes" id="UP001253439"/>
    </source>
</evidence>
<dbReference type="RefSeq" id="WP_310895935.1">
    <property type="nucleotide sequence ID" value="NZ_JAMQOM010000003.1"/>
</dbReference>